<dbReference type="EMBL" id="JH688931">
    <property type="protein sequence ID" value="EJD32481.1"/>
    <property type="molecule type" value="Genomic_DNA"/>
</dbReference>
<organism evidence="1 2">
    <name type="scientific">Auricularia subglabra (strain TFB-10046 / SS5)</name>
    <name type="common">White-rot fungus</name>
    <name type="synonym">Auricularia delicata (strain TFB10046)</name>
    <dbReference type="NCBI Taxonomy" id="717982"/>
    <lineage>
        <taxon>Eukaryota</taxon>
        <taxon>Fungi</taxon>
        <taxon>Dikarya</taxon>
        <taxon>Basidiomycota</taxon>
        <taxon>Agaricomycotina</taxon>
        <taxon>Agaricomycetes</taxon>
        <taxon>Auriculariales</taxon>
        <taxon>Auriculariaceae</taxon>
        <taxon>Auricularia</taxon>
    </lineage>
</organism>
<dbReference type="InParanoid" id="J0L851"/>
<dbReference type="Proteomes" id="UP000006514">
    <property type="component" value="Unassembled WGS sequence"/>
</dbReference>
<name>J0L851_AURST</name>
<proteinExistence type="predicted"/>
<evidence type="ECO:0000313" key="1">
    <source>
        <dbReference type="EMBL" id="EJD32481.1"/>
    </source>
</evidence>
<protein>
    <submittedName>
        <fullName evidence="1">Uncharacterized protein</fullName>
    </submittedName>
</protein>
<reference evidence="2" key="1">
    <citation type="journal article" date="2012" name="Science">
        <title>The Paleozoic origin of enzymatic lignin decomposition reconstructed from 31 fungal genomes.</title>
        <authorList>
            <person name="Floudas D."/>
            <person name="Binder M."/>
            <person name="Riley R."/>
            <person name="Barry K."/>
            <person name="Blanchette R.A."/>
            <person name="Henrissat B."/>
            <person name="Martinez A.T."/>
            <person name="Otillar R."/>
            <person name="Spatafora J.W."/>
            <person name="Yadav J.S."/>
            <person name="Aerts A."/>
            <person name="Benoit I."/>
            <person name="Boyd A."/>
            <person name="Carlson A."/>
            <person name="Copeland A."/>
            <person name="Coutinho P.M."/>
            <person name="de Vries R.P."/>
            <person name="Ferreira P."/>
            <person name="Findley K."/>
            <person name="Foster B."/>
            <person name="Gaskell J."/>
            <person name="Glotzer D."/>
            <person name="Gorecki P."/>
            <person name="Heitman J."/>
            <person name="Hesse C."/>
            <person name="Hori C."/>
            <person name="Igarashi K."/>
            <person name="Jurgens J.A."/>
            <person name="Kallen N."/>
            <person name="Kersten P."/>
            <person name="Kohler A."/>
            <person name="Kuees U."/>
            <person name="Kumar T.K.A."/>
            <person name="Kuo A."/>
            <person name="LaButti K."/>
            <person name="Larrondo L.F."/>
            <person name="Lindquist E."/>
            <person name="Ling A."/>
            <person name="Lombard V."/>
            <person name="Lucas S."/>
            <person name="Lundell T."/>
            <person name="Martin R."/>
            <person name="McLaughlin D.J."/>
            <person name="Morgenstern I."/>
            <person name="Morin E."/>
            <person name="Murat C."/>
            <person name="Nagy L.G."/>
            <person name="Nolan M."/>
            <person name="Ohm R.A."/>
            <person name="Patyshakuliyeva A."/>
            <person name="Rokas A."/>
            <person name="Ruiz-Duenas F.J."/>
            <person name="Sabat G."/>
            <person name="Salamov A."/>
            <person name="Samejima M."/>
            <person name="Schmutz J."/>
            <person name="Slot J.C."/>
            <person name="St John F."/>
            <person name="Stenlid J."/>
            <person name="Sun H."/>
            <person name="Sun S."/>
            <person name="Syed K."/>
            <person name="Tsang A."/>
            <person name="Wiebenga A."/>
            <person name="Young D."/>
            <person name="Pisabarro A."/>
            <person name="Eastwood D.C."/>
            <person name="Martin F."/>
            <person name="Cullen D."/>
            <person name="Grigoriev I.V."/>
            <person name="Hibbett D.S."/>
        </authorList>
    </citation>
    <scope>NUCLEOTIDE SEQUENCE [LARGE SCALE GENOMIC DNA]</scope>
    <source>
        <strain evidence="2">TFB10046</strain>
    </source>
</reference>
<accession>J0L851</accession>
<evidence type="ECO:0000313" key="2">
    <source>
        <dbReference type="Proteomes" id="UP000006514"/>
    </source>
</evidence>
<sequence>MASSFHAPALRILAIGGIQVCKPVVDADRRNSATLANRTVRRIIKLLVLGVKFVYWPTYPTWYVHFPSCLRSSFHAPRTISRRPADRQRMPSGPYAR</sequence>
<dbReference type="AlphaFoldDB" id="J0L851"/>
<gene>
    <name evidence="1" type="ORF">AURDEDRAFT_118037</name>
</gene>
<dbReference type="KEGG" id="adl:AURDEDRAFT_118037"/>
<keyword evidence="2" id="KW-1185">Reference proteome</keyword>